<dbReference type="PANTHER" id="PTHR35936:SF17">
    <property type="entry name" value="ARGININE-BINDING EXTRACELLULAR PROTEIN ARTP"/>
    <property type="match status" value="1"/>
</dbReference>
<sequence length="275" mass="29715">MKRTMLRACHITSVLGATLLSQTALAQTAAPSFIRDGHLTVCTTAGFPPFTYMDKPTDTRPVGVDIDVADALAKFWGADITFVVSGFDGLLPSLQASRCSLVISGIYLNDKRRQSYDGVPYLKSSTVIVTAATNNAIKTPDDLAGKSLAIEAGTSYADAPDEMNKKFKAEGKALVTFQTYESQVAATQQVMIGRADATLTEAAEAGVRTKQTGDKIKVVYTYPSEFQFGIYIQKSPEDLALLRSALKALKKQGTFGEISKKYNFPESGFDVDFDS</sequence>
<proteinExistence type="predicted"/>
<evidence type="ECO:0000256" key="1">
    <source>
        <dbReference type="ARBA" id="ARBA00022729"/>
    </source>
</evidence>
<dbReference type="EMBL" id="QGGH01000019">
    <property type="protein sequence ID" value="PWJ87104.1"/>
    <property type="molecule type" value="Genomic_DNA"/>
</dbReference>
<dbReference type="SUPFAM" id="SSF53850">
    <property type="entry name" value="Periplasmic binding protein-like II"/>
    <property type="match status" value="1"/>
</dbReference>
<dbReference type="PANTHER" id="PTHR35936">
    <property type="entry name" value="MEMBRANE-BOUND LYTIC MUREIN TRANSGLYCOSYLASE F"/>
    <property type="match status" value="1"/>
</dbReference>
<evidence type="ECO:0000313" key="5">
    <source>
        <dbReference type="Proteomes" id="UP000245631"/>
    </source>
</evidence>
<evidence type="ECO:0000256" key="2">
    <source>
        <dbReference type="SAM" id="SignalP"/>
    </source>
</evidence>
<accession>A0A8E3B222</accession>
<feature type="signal peptide" evidence="2">
    <location>
        <begin position="1"/>
        <end position="26"/>
    </location>
</feature>
<organism evidence="4 5">
    <name type="scientific">Rhizobium loti</name>
    <name type="common">Mesorhizobium loti</name>
    <dbReference type="NCBI Taxonomy" id="381"/>
    <lineage>
        <taxon>Bacteria</taxon>
        <taxon>Pseudomonadati</taxon>
        <taxon>Pseudomonadota</taxon>
        <taxon>Alphaproteobacteria</taxon>
        <taxon>Hyphomicrobiales</taxon>
        <taxon>Phyllobacteriaceae</taxon>
        <taxon>Mesorhizobium</taxon>
    </lineage>
</organism>
<dbReference type="Proteomes" id="UP000245631">
    <property type="component" value="Unassembled WGS sequence"/>
</dbReference>
<gene>
    <name evidence="4" type="ORF">C8D77_11987</name>
</gene>
<feature type="domain" description="Solute-binding protein family 3/N-terminal" evidence="3">
    <location>
        <begin position="38"/>
        <end position="266"/>
    </location>
</feature>
<protein>
    <submittedName>
        <fullName evidence="4">Amino acid ABC transporter substrate-binding protein (PAAT family)</fullName>
    </submittedName>
</protein>
<comment type="caution">
    <text evidence="4">The sequence shown here is derived from an EMBL/GenBank/DDBJ whole genome shotgun (WGS) entry which is preliminary data.</text>
</comment>
<name>A0A8E3B222_RHILI</name>
<evidence type="ECO:0000259" key="3">
    <source>
        <dbReference type="SMART" id="SM00062"/>
    </source>
</evidence>
<dbReference type="InterPro" id="IPR001638">
    <property type="entry name" value="Solute-binding_3/MltF_N"/>
</dbReference>
<dbReference type="AlphaFoldDB" id="A0A8E3B222"/>
<dbReference type="SMART" id="SM00062">
    <property type="entry name" value="PBPb"/>
    <property type="match status" value="1"/>
</dbReference>
<dbReference type="Pfam" id="PF00497">
    <property type="entry name" value="SBP_bac_3"/>
    <property type="match status" value="1"/>
</dbReference>
<feature type="chain" id="PRO_5034614929" evidence="2">
    <location>
        <begin position="27"/>
        <end position="275"/>
    </location>
</feature>
<reference evidence="4 5" key="1">
    <citation type="submission" date="2018-05" db="EMBL/GenBank/DDBJ databases">
        <title>Genomic Encyclopedia of Type Strains, Phase IV (KMG-IV): sequencing the most valuable type-strain genomes for metagenomic binning, comparative biology and taxonomic classification.</title>
        <authorList>
            <person name="Goeker M."/>
        </authorList>
    </citation>
    <scope>NUCLEOTIDE SEQUENCE [LARGE SCALE GENOMIC DNA]</scope>
    <source>
        <strain evidence="4 5">DSM 2626</strain>
    </source>
</reference>
<evidence type="ECO:0000313" key="4">
    <source>
        <dbReference type="EMBL" id="PWJ87104.1"/>
    </source>
</evidence>
<keyword evidence="1 2" id="KW-0732">Signal</keyword>
<dbReference type="Gene3D" id="3.40.190.10">
    <property type="entry name" value="Periplasmic binding protein-like II"/>
    <property type="match status" value="2"/>
</dbReference>